<dbReference type="Proteomes" id="UP000807504">
    <property type="component" value="Unassembled WGS sequence"/>
</dbReference>
<organism evidence="4 5">
    <name type="scientific">Argiope bruennichi</name>
    <name type="common">Wasp spider</name>
    <name type="synonym">Aranea bruennichi</name>
    <dbReference type="NCBI Taxonomy" id="94029"/>
    <lineage>
        <taxon>Eukaryota</taxon>
        <taxon>Metazoa</taxon>
        <taxon>Ecdysozoa</taxon>
        <taxon>Arthropoda</taxon>
        <taxon>Chelicerata</taxon>
        <taxon>Arachnida</taxon>
        <taxon>Araneae</taxon>
        <taxon>Araneomorphae</taxon>
        <taxon>Entelegynae</taxon>
        <taxon>Araneoidea</taxon>
        <taxon>Araneidae</taxon>
        <taxon>Argiope</taxon>
    </lineage>
</organism>
<keyword evidence="3" id="KW-0677">Repeat</keyword>
<dbReference type="SMART" id="SM00369">
    <property type="entry name" value="LRR_TYP"/>
    <property type="match status" value="3"/>
</dbReference>
<accession>A0A8T0F035</accession>
<dbReference type="AlphaFoldDB" id="A0A8T0F035"/>
<evidence type="ECO:0000256" key="2">
    <source>
        <dbReference type="ARBA" id="ARBA00022729"/>
    </source>
</evidence>
<dbReference type="InterPro" id="IPR001611">
    <property type="entry name" value="Leu-rich_rpt"/>
</dbReference>
<dbReference type="PROSITE" id="PS51450">
    <property type="entry name" value="LRR"/>
    <property type="match status" value="3"/>
</dbReference>
<dbReference type="InterPro" id="IPR032675">
    <property type="entry name" value="LRR_dom_sf"/>
</dbReference>
<comment type="caution">
    <text evidence="4">The sequence shown here is derived from an EMBL/GenBank/DDBJ whole genome shotgun (WGS) entry which is preliminary data.</text>
</comment>
<evidence type="ECO:0000256" key="1">
    <source>
        <dbReference type="ARBA" id="ARBA00022614"/>
    </source>
</evidence>
<reference evidence="4" key="1">
    <citation type="journal article" date="2020" name="bioRxiv">
        <title>Chromosome-level reference genome of the European wasp spider Argiope bruennichi: a resource for studies on range expansion and evolutionary adaptation.</title>
        <authorList>
            <person name="Sheffer M.M."/>
            <person name="Hoppe A."/>
            <person name="Krehenwinkel H."/>
            <person name="Uhl G."/>
            <person name="Kuss A.W."/>
            <person name="Jensen L."/>
            <person name="Jensen C."/>
            <person name="Gillespie R.G."/>
            <person name="Hoff K.J."/>
            <person name="Prost S."/>
        </authorList>
    </citation>
    <scope>NUCLEOTIDE SEQUENCE</scope>
</reference>
<dbReference type="PRINTS" id="PR00019">
    <property type="entry name" value="LEURICHRPT"/>
</dbReference>
<dbReference type="InterPro" id="IPR003591">
    <property type="entry name" value="Leu-rich_rpt_typical-subtyp"/>
</dbReference>
<dbReference type="PANTHER" id="PTHR24373:SF275">
    <property type="entry name" value="TIR DOMAIN-CONTAINING PROTEIN"/>
    <property type="match status" value="1"/>
</dbReference>
<name>A0A8T0F035_ARGBR</name>
<keyword evidence="2" id="KW-0732">Signal</keyword>
<dbReference type="EMBL" id="JABXBU010001863">
    <property type="protein sequence ID" value="KAF8782258.1"/>
    <property type="molecule type" value="Genomic_DNA"/>
</dbReference>
<evidence type="ECO:0000256" key="3">
    <source>
        <dbReference type="ARBA" id="ARBA00022737"/>
    </source>
</evidence>
<dbReference type="InterPro" id="IPR050328">
    <property type="entry name" value="Dev_Immune_Receptor"/>
</dbReference>
<keyword evidence="1" id="KW-0433">Leucine-rich repeat</keyword>
<evidence type="ECO:0000313" key="4">
    <source>
        <dbReference type="EMBL" id="KAF8782258.1"/>
    </source>
</evidence>
<dbReference type="SUPFAM" id="SSF52075">
    <property type="entry name" value="Outer arm dynein light chain 1"/>
    <property type="match status" value="1"/>
</dbReference>
<dbReference type="PANTHER" id="PTHR24373">
    <property type="entry name" value="SLIT RELATED LEUCINE-RICH REPEAT NEURONAL PROTEIN"/>
    <property type="match status" value="1"/>
</dbReference>
<keyword evidence="5" id="KW-1185">Reference proteome</keyword>
<protein>
    <submittedName>
        <fullName evidence="4">Leucine-rich repeat-containing protein 3</fullName>
    </submittedName>
</protein>
<sequence length="156" mass="17832">MEIVDTPLSSKFACGKSTICKNTITKRLTAVNSTSFEEADSLCPTGKGDFYPWTNCMHNLTYFHFSHGKLTSFDKLFLLPMENLIELNLTHNRITKIESAAMKNLPNLSILDLSHNVIEHLDGVFGKEIRMNLVFLDVSWNFIKTIGDFSFHRYHV</sequence>
<evidence type="ECO:0000313" key="5">
    <source>
        <dbReference type="Proteomes" id="UP000807504"/>
    </source>
</evidence>
<dbReference type="Gene3D" id="3.80.10.10">
    <property type="entry name" value="Ribonuclease Inhibitor"/>
    <property type="match status" value="1"/>
</dbReference>
<gene>
    <name evidence="4" type="ORF">HNY73_012568</name>
</gene>
<proteinExistence type="predicted"/>
<dbReference type="Pfam" id="PF13855">
    <property type="entry name" value="LRR_8"/>
    <property type="match status" value="1"/>
</dbReference>
<reference evidence="4" key="2">
    <citation type="submission" date="2020-06" db="EMBL/GenBank/DDBJ databases">
        <authorList>
            <person name="Sheffer M."/>
        </authorList>
    </citation>
    <scope>NUCLEOTIDE SEQUENCE</scope>
</reference>